<keyword evidence="2" id="KW-1185">Reference proteome</keyword>
<dbReference type="PANTHER" id="PTHR33390">
    <property type="entry name" value="STRESS UP-REGULATED NOD 19 PROTEIN"/>
    <property type="match status" value="1"/>
</dbReference>
<evidence type="ECO:0008006" key="3">
    <source>
        <dbReference type="Google" id="ProtNLM"/>
    </source>
</evidence>
<name>A0ABP0ZB12_9ROSI</name>
<dbReference type="Pfam" id="PF07712">
    <property type="entry name" value="SURNod19"/>
    <property type="match status" value="1"/>
</dbReference>
<dbReference type="Proteomes" id="UP001642487">
    <property type="component" value="Chromosome 9"/>
</dbReference>
<organism evidence="1 2">
    <name type="scientific">Citrullus colocynthis</name>
    <name type="common">colocynth</name>
    <dbReference type="NCBI Taxonomy" id="252529"/>
    <lineage>
        <taxon>Eukaryota</taxon>
        <taxon>Viridiplantae</taxon>
        <taxon>Streptophyta</taxon>
        <taxon>Embryophyta</taxon>
        <taxon>Tracheophyta</taxon>
        <taxon>Spermatophyta</taxon>
        <taxon>Magnoliopsida</taxon>
        <taxon>eudicotyledons</taxon>
        <taxon>Gunneridae</taxon>
        <taxon>Pentapetalae</taxon>
        <taxon>rosids</taxon>
        <taxon>fabids</taxon>
        <taxon>Cucurbitales</taxon>
        <taxon>Cucurbitaceae</taxon>
        <taxon>Benincaseae</taxon>
        <taxon>Citrullus</taxon>
    </lineage>
</organism>
<dbReference type="InterPro" id="IPR011692">
    <property type="entry name" value="Stress_up-reg_Nod19"/>
</dbReference>
<protein>
    <recommendedName>
        <fullName evidence="3">Stress up-regulated Nod 19 protein</fullName>
    </recommendedName>
</protein>
<gene>
    <name evidence="1" type="ORF">CITCOLO1_LOCUS22438</name>
</gene>
<proteinExistence type="predicted"/>
<dbReference type="PANTHER" id="PTHR33390:SF1">
    <property type="entry name" value="STRESS UP-REGULATED NOD 19 PROTEIN"/>
    <property type="match status" value="1"/>
</dbReference>
<evidence type="ECO:0000313" key="2">
    <source>
        <dbReference type="Proteomes" id="UP001642487"/>
    </source>
</evidence>
<accession>A0ABP0ZB12</accession>
<dbReference type="EMBL" id="OZ021743">
    <property type="protein sequence ID" value="CAK9329958.1"/>
    <property type="molecule type" value="Genomic_DNA"/>
</dbReference>
<evidence type="ECO:0000313" key="1">
    <source>
        <dbReference type="EMBL" id="CAK9329958.1"/>
    </source>
</evidence>
<reference evidence="1 2" key="1">
    <citation type="submission" date="2024-03" db="EMBL/GenBank/DDBJ databases">
        <authorList>
            <person name="Gkanogiannis A."/>
            <person name="Becerra Lopez-Lavalle L."/>
        </authorList>
    </citation>
    <scope>NUCLEOTIDE SEQUENCE [LARGE SCALE GENOMIC DNA]</scope>
</reference>
<sequence length="446" mass="50103">MGAYIFKIFKLIHNTLSLSLCFGFPSSTAVLHISTITMLFQHWLLPIAVIVTVFPNLEGIEINQQSIKTQSFVSPLFTLTPGSVVEKFYYDINFPKGHIAIKSFEAEVVDEQSNPVSLFDAYLHHWTLVRYYQHNKTATHPDFADSIIIAGNNGVCQPHTLSYFYGMGTESRKTSNFLPNPYGIEVGNEEEVPLGYQEKWILNVHVIDTRGVEDRIGCLECKCHLYDNVNKDDLGDYKGGFRCCYDQTQCKVKEGYEGEERNLYVKYTVKWVDWDDDFVIPVKVYVFDATDTWKPFMDSTGRISQEHDCHVEYDVESCSLTNKLDGECGAIKRSKVMFEDNGFLVYGVAHQHIGGIGATLYGEDGRVLCSSSPIYGKGDEIGNEDGYVVGMSTCYPSLGDVKINKGELGSLVSKYDPTQNHTGVMGIFSIMVATKLPNNSSFHKKV</sequence>